<dbReference type="InterPro" id="IPR048028">
    <property type="entry name" value="Psb34-like"/>
</dbReference>
<evidence type="ECO:0000313" key="2">
    <source>
        <dbReference type="EMBL" id="MDJ1168359.1"/>
    </source>
</evidence>
<evidence type="ECO:0000256" key="1">
    <source>
        <dbReference type="SAM" id="MobiDB-lite"/>
    </source>
</evidence>
<evidence type="ECO:0000313" key="3">
    <source>
        <dbReference type="Proteomes" id="UP001235303"/>
    </source>
</evidence>
<dbReference type="RefSeq" id="WP_283752123.1">
    <property type="nucleotide sequence ID" value="NZ_JAQOSP010000015.1"/>
</dbReference>
<keyword evidence="3" id="KW-1185">Reference proteome</keyword>
<dbReference type="Pfam" id="PF26394">
    <property type="entry name" value="Psb34"/>
    <property type="match status" value="1"/>
</dbReference>
<name>A0ABT7AN81_9CYAN</name>
<protein>
    <submittedName>
        <fullName evidence="2">Uncharacterized protein</fullName>
    </submittedName>
</protein>
<sequence>MATNNSERTPKNRFEPQYDREIAPTETATRQEREGENFKQTPDAEGGIDTTGGYTVDREGKLNNFAIEPQMYVETPGDLDYKNAQLESQRQQTYREVKETDEEGNLSMKEDKRGKGVGII</sequence>
<feature type="region of interest" description="Disordered" evidence="1">
    <location>
        <begin position="94"/>
        <end position="120"/>
    </location>
</feature>
<reference evidence="2 3" key="1">
    <citation type="submission" date="2023-01" db="EMBL/GenBank/DDBJ databases">
        <title>Novel diversity within Roseofilum (Cyanobacteria; Desertifilaceae) from marine benthic mats with descriptions of four novel species.</title>
        <authorList>
            <person name="Wang Y."/>
            <person name="Berthold D.E."/>
            <person name="Hu J."/>
            <person name="Lefler F.W."/>
            <person name="Laughinghouse H.D. IV."/>
        </authorList>
    </citation>
    <scope>NUCLEOTIDE SEQUENCE [LARGE SCALE GENOMIC DNA]</scope>
    <source>
        <strain evidence="2 3">BLCC-M154</strain>
    </source>
</reference>
<comment type="caution">
    <text evidence="2">The sequence shown here is derived from an EMBL/GenBank/DDBJ whole genome shotgun (WGS) entry which is preliminary data.</text>
</comment>
<dbReference type="Proteomes" id="UP001235303">
    <property type="component" value="Unassembled WGS sequence"/>
</dbReference>
<dbReference type="EMBL" id="JAQOSP010000015">
    <property type="protein sequence ID" value="MDJ1168359.1"/>
    <property type="molecule type" value="Genomic_DNA"/>
</dbReference>
<feature type="region of interest" description="Disordered" evidence="1">
    <location>
        <begin position="1"/>
        <end position="56"/>
    </location>
</feature>
<gene>
    <name evidence="2" type="ORF">PMG71_02845</name>
</gene>
<proteinExistence type="predicted"/>
<organism evidence="2 3">
    <name type="scientific">Roseofilum acuticapitatum BLCC-M154</name>
    <dbReference type="NCBI Taxonomy" id="3022444"/>
    <lineage>
        <taxon>Bacteria</taxon>
        <taxon>Bacillati</taxon>
        <taxon>Cyanobacteriota</taxon>
        <taxon>Cyanophyceae</taxon>
        <taxon>Desertifilales</taxon>
        <taxon>Desertifilaceae</taxon>
        <taxon>Roseofilum</taxon>
        <taxon>Roseofilum acuticapitatum</taxon>
    </lineage>
</organism>
<feature type="compositionally biased region" description="Basic and acidic residues" evidence="1">
    <location>
        <begin position="8"/>
        <end position="37"/>
    </location>
</feature>
<accession>A0ABT7AN81</accession>